<dbReference type="PANTHER" id="PTHR22738:SF12">
    <property type="entry name" value="RAS ASSOCIATION DOMAIN-CONTAINING PROTEIN 1"/>
    <property type="match status" value="1"/>
</dbReference>
<keyword evidence="4" id="KW-0493">Microtubule</keyword>
<proteinExistence type="predicted"/>
<feature type="domain" description="SARAH" evidence="12">
    <location>
        <begin position="316"/>
        <end position="363"/>
    </location>
</feature>
<evidence type="ECO:0000256" key="1">
    <source>
        <dbReference type="ARBA" id="ARBA00004245"/>
    </source>
</evidence>
<dbReference type="Proteomes" id="UP001591681">
    <property type="component" value="Unassembled WGS sequence"/>
</dbReference>
<dbReference type="Pfam" id="PF16517">
    <property type="entry name" value="Nore1-SARAH"/>
    <property type="match status" value="1"/>
</dbReference>
<dbReference type="Pfam" id="PF00788">
    <property type="entry name" value="RA"/>
    <property type="match status" value="1"/>
</dbReference>
<dbReference type="SMART" id="SM00314">
    <property type="entry name" value="RA"/>
    <property type="match status" value="1"/>
</dbReference>
<dbReference type="FunFam" id="3.10.20.90:FF:000048">
    <property type="entry name" value="Ras association domain family member 1"/>
    <property type="match status" value="1"/>
</dbReference>
<dbReference type="InterPro" id="IPR033614">
    <property type="entry name" value="RASSF1-6"/>
</dbReference>
<comment type="subcellular location">
    <subcellularLocation>
        <location evidence="1">Cytoplasm</location>
        <location evidence="1">Cytoskeleton</location>
    </subcellularLocation>
</comment>
<dbReference type="InterPro" id="IPR000159">
    <property type="entry name" value="RA_dom"/>
</dbReference>
<dbReference type="GO" id="GO:0005874">
    <property type="term" value="C:microtubule"/>
    <property type="evidence" value="ECO:0007669"/>
    <property type="project" value="UniProtKB-KW"/>
</dbReference>
<keyword evidence="6" id="KW-0863">Zinc-finger</keyword>
<evidence type="ECO:0000256" key="8">
    <source>
        <dbReference type="ARBA" id="ARBA00023212"/>
    </source>
</evidence>
<dbReference type="InterPro" id="IPR011524">
    <property type="entry name" value="SARAH_dom"/>
</dbReference>
<feature type="compositionally biased region" description="Pro residues" evidence="9">
    <location>
        <begin position="21"/>
        <end position="31"/>
    </location>
</feature>
<organism evidence="13 14">
    <name type="scientific">Coilia grayii</name>
    <name type="common">Gray's grenadier anchovy</name>
    <dbReference type="NCBI Taxonomy" id="363190"/>
    <lineage>
        <taxon>Eukaryota</taxon>
        <taxon>Metazoa</taxon>
        <taxon>Chordata</taxon>
        <taxon>Craniata</taxon>
        <taxon>Vertebrata</taxon>
        <taxon>Euteleostomi</taxon>
        <taxon>Actinopterygii</taxon>
        <taxon>Neopterygii</taxon>
        <taxon>Teleostei</taxon>
        <taxon>Clupei</taxon>
        <taxon>Clupeiformes</taxon>
        <taxon>Clupeoidei</taxon>
        <taxon>Engraulidae</taxon>
        <taxon>Coilinae</taxon>
        <taxon>Coilia</taxon>
    </lineage>
</organism>
<evidence type="ECO:0000256" key="7">
    <source>
        <dbReference type="ARBA" id="ARBA00022833"/>
    </source>
</evidence>
<evidence type="ECO:0000259" key="12">
    <source>
        <dbReference type="PROSITE" id="PS50951"/>
    </source>
</evidence>
<evidence type="ECO:0000256" key="2">
    <source>
        <dbReference type="ARBA" id="ARBA00022490"/>
    </source>
</evidence>
<dbReference type="InterPro" id="IPR029071">
    <property type="entry name" value="Ubiquitin-like_domsf"/>
</dbReference>
<evidence type="ECO:0000259" key="10">
    <source>
        <dbReference type="PROSITE" id="PS50081"/>
    </source>
</evidence>
<evidence type="ECO:0000313" key="13">
    <source>
        <dbReference type="EMBL" id="KAL2091279.1"/>
    </source>
</evidence>
<dbReference type="SMART" id="SM00109">
    <property type="entry name" value="C1"/>
    <property type="match status" value="1"/>
</dbReference>
<evidence type="ECO:0000256" key="9">
    <source>
        <dbReference type="SAM" id="MobiDB-lite"/>
    </source>
</evidence>
<evidence type="ECO:0000256" key="5">
    <source>
        <dbReference type="ARBA" id="ARBA00022723"/>
    </source>
</evidence>
<dbReference type="PROSITE" id="PS50081">
    <property type="entry name" value="ZF_DAG_PE_2"/>
    <property type="match status" value="1"/>
</dbReference>
<dbReference type="SUPFAM" id="SSF57889">
    <property type="entry name" value="Cysteine-rich domain"/>
    <property type="match status" value="1"/>
</dbReference>
<keyword evidence="7" id="KW-0862">Zinc</keyword>
<keyword evidence="14" id="KW-1185">Reference proteome</keyword>
<evidence type="ECO:0000313" key="14">
    <source>
        <dbReference type="Proteomes" id="UP001591681"/>
    </source>
</evidence>
<keyword evidence="2" id="KW-0963">Cytoplasm</keyword>
<evidence type="ECO:0008006" key="15">
    <source>
        <dbReference type="Google" id="ProtNLM"/>
    </source>
</evidence>
<dbReference type="Gene3D" id="3.30.60.20">
    <property type="match status" value="1"/>
</dbReference>
<dbReference type="Pfam" id="PF00130">
    <property type="entry name" value="C1_1"/>
    <property type="match status" value="1"/>
</dbReference>
<dbReference type="PROSITE" id="PS50200">
    <property type="entry name" value="RA"/>
    <property type="match status" value="1"/>
</dbReference>
<name>A0ABD1JWP3_9TELE</name>
<feature type="domain" description="Ras-associating" evidence="11">
    <location>
        <begin position="228"/>
        <end position="314"/>
    </location>
</feature>
<dbReference type="Gene3D" id="1.20.5.110">
    <property type="match status" value="1"/>
</dbReference>
<keyword evidence="8" id="KW-0206">Cytoskeleton</keyword>
<evidence type="ECO:0000256" key="6">
    <source>
        <dbReference type="ARBA" id="ARBA00022771"/>
    </source>
</evidence>
<dbReference type="SUPFAM" id="SSF54236">
    <property type="entry name" value="Ubiquitin-like"/>
    <property type="match status" value="1"/>
</dbReference>
<comment type="caution">
    <text evidence="13">The sequence shown here is derived from an EMBL/GenBank/DDBJ whole genome shotgun (WGS) entry which is preliminary data.</text>
</comment>
<keyword evidence="5" id="KW-0479">Metal-binding</keyword>
<dbReference type="PROSITE" id="PS00479">
    <property type="entry name" value="ZF_DAG_PE_1"/>
    <property type="match status" value="1"/>
</dbReference>
<dbReference type="AlphaFoldDB" id="A0ABD1JWP3"/>
<dbReference type="Gene3D" id="3.10.20.90">
    <property type="entry name" value="Phosphatidylinositol 3-kinase Catalytic Subunit, Chain A, domain 1"/>
    <property type="match status" value="1"/>
</dbReference>
<dbReference type="InterPro" id="IPR046349">
    <property type="entry name" value="C1-like_sf"/>
</dbReference>
<dbReference type="EMBL" id="JBHFQA010000011">
    <property type="protein sequence ID" value="KAL2091279.1"/>
    <property type="molecule type" value="Genomic_DNA"/>
</dbReference>
<feature type="region of interest" description="Disordered" evidence="9">
    <location>
        <begin position="18"/>
        <end position="37"/>
    </location>
</feature>
<accession>A0ABD1JWP3</accession>
<reference evidence="13 14" key="1">
    <citation type="submission" date="2024-09" db="EMBL/GenBank/DDBJ databases">
        <title>A chromosome-level genome assembly of Gray's grenadier anchovy, Coilia grayii.</title>
        <authorList>
            <person name="Fu Z."/>
        </authorList>
    </citation>
    <scope>NUCLEOTIDE SEQUENCE [LARGE SCALE GENOMIC DNA]</scope>
    <source>
        <strain evidence="13">G4</strain>
        <tissue evidence="13">Muscle</tissue>
    </source>
</reference>
<keyword evidence="3" id="KW-0597">Phosphoprotein</keyword>
<evidence type="ECO:0000256" key="3">
    <source>
        <dbReference type="ARBA" id="ARBA00022553"/>
    </source>
</evidence>
<dbReference type="PANTHER" id="PTHR22738">
    <property type="entry name" value="RASSF"/>
    <property type="match status" value="1"/>
</dbReference>
<dbReference type="GO" id="GO:0008270">
    <property type="term" value="F:zinc ion binding"/>
    <property type="evidence" value="ECO:0007669"/>
    <property type="project" value="UniProtKB-KW"/>
</dbReference>
<sequence length="367" mass="41826">MSHGELIELKDLTLVNGIELAPPPPPAPELPRTPRQGRAADRPILGAVVRLIGDSVKVEEPAWLSGQPGRGHDFQPSSQAHLSWCDLCGEFIWGLYKPNLRCVNCKYTCHYRCQPLIQLDCHYSGAFFDQSGFSEETIETDTNVDEQIEWGKQQLTASEIQKKVKEYNAQINGNLFMVLNRDGSYTGFIKVQFKLSRPVSLPPLRRSCSAQDGSWQESKDSKGTKCRTSFYLPKDAAKHLHISSRTRAREVIEALLNKFTVVDNPAKFALFERTERQNQVYLRKLADDECPLQLRLCAGPSEKSLSLVLRENESGEVNWDAFTMPELHNFLRILQREEEEHIRQIVRRYTLARERMNEALTKITAPA</sequence>
<evidence type="ECO:0000259" key="11">
    <source>
        <dbReference type="PROSITE" id="PS50200"/>
    </source>
</evidence>
<protein>
    <recommendedName>
        <fullName evidence="15">Ras association domain-containing protein 1</fullName>
    </recommendedName>
</protein>
<feature type="domain" description="Phorbol-ester/DAG-type" evidence="10">
    <location>
        <begin position="71"/>
        <end position="121"/>
    </location>
</feature>
<gene>
    <name evidence="13" type="ORF">ACEWY4_013542</name>
</gene>
<dbReference type="InterPro" id="IPR002219">
    <property type="entry name" value="PKC_DAG/PE"/>
</dbReference>
<dbReference type="PROSITE" id="PS50951">
    <property type="entry name" value="SARAH"/>
    <property type="match status" value="1"/>
</dbReference>
<dbReference type="CDD" id="cd20885">
    <property type="entry name" value="C1_RASSF1"/>
    <property type="match status" value="1"/>
</dbReference>
<evidence type="ECO:0000256" key="4">
    <source>
        <dbReference type="ARBA" id="ARBA00022701"/>
    </source>
</evidence>